<organism evidence="1 2">
    <name type="scientific">Aquaticitalea lipolytica</name>
    <dbReference type="NCBI Taxonomy" id="1247562"/>
    <lineage>
        <taxon>Bacteria</taxon>
        <taxon>Pseudomonadati</taxon>
        <taxon>Bacteroidota</taxon>
        <taxon>Flavobacteriia</taxon>
        <taxon>Flavobacteriales</taxon>
        <taxon>Flavobacteriaceae</taxon>
        <taxon>Aquaticitalea</taxon>
    </lineage>
</organism>
<evidence type="ECO:0000313" key="1">
    <source>
        <dbReference type="EMBL" id="GFZ79416.1"/>
    </source>
</evidence>
<accession>A0A8J2TMF6</accession>
<reference evidence="1 2" key="1">
    <citation type="journal article" date="2014" name="Int. J. Syst. Evol. Microbiol.">
        <title>Complete genome sequence of Corynebacterium casei LMG S-19264T (=DSM 44701T), isolated from a smear-ripened cheese.</title>
        <authorList>
            <consortium name="US DOE Joint Genome Institute (JGI-PGF)"/>
            <person name="Walter F."/>
            <person name="Albersmeier A."/>
            <person name="Kalinowski J."/>
            <person name="Ruckert C."/>
        </authorList>
    </citation>
    <scope>NUCLEOTIDE SEQUENCE [LARGE SCALE GENOMIC DNA]</scope>
    <source>
        <strain evidence="1 2">CGMCC 1.15295</strain>
    </source>
</reference>
<sequence length="71" mass="8463">MITSLTCIDKLVLKTEHRGHIKTKVYLILSFVTYINQLSFSFTKFTIKIFCRFVRLLNSFRQNICLFNVQK</sequence>
<evidence type="ECO:0000313" key="2">
    <source>
        <dbReference type="Proteomes" id="UP000598120"/>
    </source>
</evidence>
<name>A0A8J2TMF6_9FLAO</name>
<keyword evidence="2" id="KW-1185">Reference proteome</keyword>
<protein>
    <submittedName>
        <fullName evidence="1">Uncharacterized protein</fullName>
    </submittedName>
</protein>
<gene>
    <name evidence="1" type="ORF">GCM10011531_06520</name>
</gene>
<dbReference type="EMBL" id="BMIC01000001">
    <property type="protein sequence ID" value="GFZ79416.1"/>
    <property type="molecule type" value="Genomic_DNA"/>
</dbReference>
<proteinExistence type="predicted"/>
<dbReference type="AlphaFoldDB" id="A0A8J2TMF6"/>
<comment type="caution">
    <text evidence="1">The sequence shown here is derived from an EMBL/GenBank/DDBJ whole genome shotgun (WGS) entry which is preliminary data.</text>
</comment>
<dbReference type="Proteomes" id="UP000598120">
    <property type="component" value="Unassembled WGS sequence"/>
</dbReference>